<evidence type="ECO:0000259" key="9">
    <source>
        <dbReference type="SMART" id="SM00965"/>
    </source>
</evidence>
<evidence type="ECO:0000256" key="7">
    <source>
        <dbReference type="RuleBase" id="RU004004"/>
    </source>
</evidence>
<gene>
    <name evidence="10" type="primary">pilQ</name>
    <name evidence="10" type="ORF">VMF7928_03739</name>
</gene>
<evidence type="ECO:0000256" key="1">
    <source>
        <dbReference type="ARBA" id="ARBA00004370"/>
    </source>
</evidence>
<dbReference type="Pfam" id="PF03958">
    <property type="entry name" value="Secretin_N"/>
    <property type="match status" value="1"/>
</dbReference>
<evidence type="ECO:0000256" key="4">
    <source>
        <dbReference type="ARBA" id="ARBA00023136"/>
    </source>
</evidence>
<reference evidence="10" key="1">
    <citation type="submission" date="2021-11" db="EMBL/GenBank/DDBJ databases">
        <authorList>
            <person name="Rodrigo-Torres L."/>
            <person name="Arahal R. D."/>
            <person name="Lucena T."/>
        </authorList>
    </citation>
    <scope>NUCLEOTIDE SEQUENCE</scope>
    <source>
        <strain evidence="10">CECT 7928</strain>
    </source>
</reference>
<dbReference type="PRINTS" id="PR00811">
    <property type="entry name" value="BCTERIALGSPD"/>
</dbReference>
<accession>A0ABM9A7Q5</accession>
<evidence type="ECO:0000256" key="5">
    <source>
        <dbReference type="ARBA" id="ARBA00023237"/>
    </source>
</evidence>
<keyword evidence="2 7" id="KW-0813">Transport</keyword>
<feature type="domain" description="Secretin/TonB short N-terminal" evidence="9">
    <location>
        <begin position="75"/>
        <end position="123"/>
    </location>
</feature>
<feature type="chain" id="PRO_5045311609" evidence="8">
    <location>
        <begin position="29"/>
        <end position="448"/>
    </location>
</feature>
<evidence type="ECO:0000256" key="6">
    <source>
        <dbReference type="RuleBase" id="RU004003"/>
    </source>
</evidence>
<evidence type="ECO:0000256" key="2">
    <source>
        <dbReference type="ARBA" id="ARBA00022448"/>
    </source>
</evidence>
<keyword evidence="3 8" id="KW-0732">Signal</keyword>
<dbReference type="PANTHER" id="PTHR30604">
    <property type="entry name" value="PROTEIN TRANSPORT PROTEIN HOFQ"/>
    <property type="match status" value="1"/>
</dbReference>
<comment type="caution">
    <text evidence="10">The sequence shown here is derived from an EMBL/GenBank/DDBJ whole genome shotgun (WGS) entry which is preliminary data.</text>
</comment>
<feature type="signal peptide" evidence="8">
    <location>
        <begin position="1"/>
        <end position="28"/>
    </location>
</feature>
<keyword evidence="4" id="KW-0472">Membrane</keyword>
<dbReference type="InterPro" id="IPR011662">
    <property type="entry name" value="Secretin/TonB_short_N"/>
</dbReference>
<keyword evidence="5" id="KW-0998">Cell outer membrane</keyword>
<dbReference type="InterPro" id="IPR038591">
    <property type="entry name" value="NolW-like_sf"/>
</dbReference>
<evidence type="ECO:0000256" key="8">
    <source>
        <dbReference type="SAM" id="SignalP"/>
    </source>
</evidence>
<comment type="subcellular location">
    <subcellularLocation>
        <location evidence="7">Cell outer membrane</location>
    </subcellularLocation>
    <subcellularLocation>
        <location evidence="1">Membrane</location>
    </subcellularLocation>
</comment>
<evidence type="ECO:0000313" key="10">
    <source>
        <dbReference type="EMBL" id="CAH0541673.1"/>
    </source>
</evidence>
<dbReference type="InterPro" id="IPR013355">
    <property type="entry name" value="Pilus_4_PilQ"/>
</dbReference>
<evidence type="ECO:0000313" key="11">
    <source>
        <dbReference type="Proteomes" id="UP000838748"/>
    </source>
</evidence>
<keyword evidence="11" id="KW-1185">Reference proteome</keyword>
<proteinExistence type="inferred from homology"/>
<protein>
    <submittedName>
        <fullName evidence="10">Type IV pilus biogenesis and competence protein PilQ</fullName>
    </submittedName>
</protein>
<comment type="similarity">
    <text evidence="6">Belongs to the bacterial secretin family.</text>
</comment>
<evidence type="ECO:0000256" key="3">
    <source>
        <dbReference type="ARBA" id="ARBA00022729"/>
    </source>
</evidence>
<dbReference type="InterPro" id="IPR004846">
    <property type="entry name" value="T2SS/T3SS_dom"/>
</dbReference>
<dbReference type="SMART" id="SM00965">
    <property type="entry name" value="STN"/>
    <property type="match status" value="1"/>
</dbReference>
<dbReference type="EMBL" id="CAKLDM010000002">
    <property type="protein sequence ID" value="CAH0541673.1"/>
    <property type="molecule type" value="Genomic_DNA"/>
</dbReference>
<dbReference type="Proteomes" id="UP000838748">
    <property type="component" value="Unassembled WGS sequence"/>
</dbReference>
<dbReference type="Gene3D" id="3.30.1370.120">
    <property type="match status" value="1"/>
</dbReference>
<dbReference type="InterPro" id="IPR005644">
    <property type="entry name" value="NolW-like"/>
</dbReference>
<dbReference type="Pfam" id="PF00263">
    <property type="entry name" value="Secretin"/>
    <property type="match status" value="1"/>
</dbReference>
<dbReference type="InterPro" id="IPR001775">
    <property type="entry name" value="GspD/PilQ"/>
</dbReference>
<dbReference type="Pfam" id="PF07660">
    <property type="entry name" value="STN"/>
    <property type="match status" value="1"/>
</dbReference>
<dbReference type="PANTHER" id="PTHR30604:SF1">
    <property type="entry name" value="DNA UTILIZATION PROTEIN HOFQ"/>
    <property type="match status" value="1"/>
</dbReference>
<dbReference type="Gene3D" id="3.30.1370.130">
    <property type="match status" value="1"/>
</dbReference>
<name>A0ABM9A7Q5_9VIBR</name>
<dbReference type="RefSeq" id="WP_237363191.1">
    <property type="nucleotide sequence ID" value="NZ_CAKLDM010000002.1"/>
</dbReference>
<sequence>MFSKIAKKRRLLMVLGFVFLIFPCSPFAAEQTALSSNKAISQSGHGEHSQDLLNLDFQDIPVRNVLQLLATYSGFNIVVSDQVSGSLSLRLQNVDWQKALDIILQMKNLTKRVEGNVILVTTAEEQKTQESSTFKPVLQTRIFQVNHIDIAQAEHLITGEAGVGLLSLHGSVTISARTNSLIVSDLPDRIHTINEFLSIIDVERKQVEIEARIVSIKEGNLDELGVKWSYTSASQINSSDSLDMSSSGVDHLFNVDLPATSTGAATLAFQVAKFGSGALLDLELTALQRESKAEVISSPRLITTDSTPAYIEQGTEIPYSESSSSGATSVSFKKAVLSLTVTPKIMPNHRVLLDIDVTQDHPGEVVQTGTGEAVAVDTQKIGTQVLVNDGATVVLGGIHQNSSIEIAEKVPLLGDLPLLGVLFRRSYEQKTKSELIIFVTPKVMSVQR</sequence>
<organism evidence="10 11">
    <name type="scientific">Vibrio marisflavi CECT 7928</name>
    <dbReference type="NCBI Taxonomy" id="634439"/>
    <lineage>
        <taxon>Bacteria</taxon>
        <taxon>Pseudomonadati</taxon>
        <taxon>Pseudomonadota</taxon>
        <taxon>Gammaproteobacteria</taxon>
        <taxon>Vibrionales</taxon>
        <taxon>Vibrionaceae</taxon>
        <taxon>Vibrio</taxon>
    </lineage>
</organism>
<dbReference type="NCBIfam" id="TIGR02515">
    <property type="entry name" value="IV_pilus_PilQ"/>
    <property type="match status" value="1"/>
</dbReference>
<dbReference type="InterPro" id="IPR051808">
    <property type="entry name" value="Type_IV_pilus_biogenesis"/>
</dbReference>